<comment type="similarity">
    <text evidence="2">Belongs to the tweety family.</text>
</comment>
<evidence type="ECO:0000256" key="3">
    <source>
        <dbReference type="ARBA" id="ARBA00022448"/>
    </source>
</evidence>
<dbReference type="PANTHER" id="PTHR12424">
    <property type="entry name" value="TWEETY-RELATED"/>
    <property type="match status" value="1"/>
</dbReference>
<keyword evidence="10" id="KW-0325">Glycoprotein</keyword>
<gene>
    <name evidence="15" type="ORF">TRFO_14592</name>
</gene>
<evidence type="ECO:0000256" key="8">
    <source>
        <dbReference type="ARBA" id="ARBA00023136"/>
    </source>
</evidence>
<dbReference type="OrthoDB" id="10264795at2759"/>
<feature type="chain" id="PRO_5013176155" evidence="14">
    <location>
        <begin position="20"/>
        <end position="502"/>
    </location>
</feature>
<evidence type="ECO:0000313" key="15">
    <source>
        <dbReference type="EMBL" id="OHT14946.1"/>
    </source>
</evidence>
<sequence>MRFLPLFFFAASVIIGYTATYIQKGSSSLNEVYVDVHGDSWRVPTDGFITQITNKAINAIPRFNYKFQTITPLFDLDNTDYVQSTLLYIVLCGGFGLLFFVIVMLFFIFRYICGCCGGKALPRRGYSQTMINSVRISLIVFSFIFEGILMYGYFANSDLHGSLTKVVGHFSDIGDEIEKDMVLIIEKITEAPDTYNHLLNNNKKQMIEDLNFSTRYAVEQTKIMHRFVRKFENLRMALILLNLVLSTVGCAVGIAAGSVMRGCVMIIMVIMNTISTVFFFFSTGAHFAGAKIVYEYCDEISYYISDVHFNERIPMRLQYFIPCVNSPLFSYLNDYFAQTAVTDINALMELYKTADVYADNSTMLYCSPPMWFNVTDAFYNDLFNRIADTSKKFEVLHKYETAKSTSTDLSTLDRERLCTFSKQKMKDESFLMCKYTKDNLDMITMSQAIGCLLVIIIICIGLPAIKKFEWAGNANLGGILNGKKQTKFMGKNPKAKRTAGKR</sequence>
<feature type="transmembrane region" description="Helical" evidence="13">
    <location>
        <begin position="86"/>
        <end position="113"/>
    </location>
</feature>
<dbReference type="RefSeq" id="XP_068368082.1">
    <property type="nucleotide sequence ID" value="XM_068497906.1"/>
</dbReference>
<feature type="transmembrane region" description="Helical" evidence="13">
    <location>
        <begin position="263"/>
        <end position="281"/>
    </location>
</feature>
<feature type="signal peptide" evidence="14">
    <location>
        <begin position="1"/>
        <end position="19"/>
    </location>
</feature>
<keyword evidence="11" id="KW-0868">Chloride</keyword>
<dbReference type="Proteomes" id="UP000179807">
    <property type="component" value="Unassembled WGS sequence"/>
</dbReference>
<evidence type="ECO:0000256" key="1">
    <source>
        <dbReference type="ARBA" id="ARBA00004651"/>
    </source>
</evidence>
<evidence type="ECO:0000256" key="5">
    <source>
        <dbReference type="ARBA" id="ARBA00022692"/>
    </source>
</evidence>
<dbReference type="EMBL" id="MLAK01000292">
    <property type="protein sequence ID" value="OHT14946.1"/>
    <property type="molecule type" value="Genomic_DNA"/>
</dbReference>
<proteinExistence type="inferred from homology"/>
<keyword evidence="8 13" id="KW-0472">Membrane</keyword>
<keyword evidence="5 13" id="KW-0812">Transmembrane</keyword>
<evidence type="ECO:0000256" key="6">
    <source>
        <dbReference type="ARBA" id="ARBA00022989"/>
    </source>
</evidence>
<feature type="transmembrane region" description="Helical" evidence="13">
    <location>
        <begin position="234"/>
        <end position="256"/>
    </location>
</feature>
<dbReference type="AlphaFoldDB" id="A0A1J4KUZ4"/>
<accession>A0A1J4KUZ4</accession>
<keyword evidence="6 13" id="KW-1133">Transmembrane helix</keyword>
<evidence type="ECO:0000256" key="14">
    <source>
        <dbReference type="SAM" id="SignalP"/>
    </source>
</evidence>
<name>A0A1J4KUZ4_9EUKA</name>
<reference evidence="15" key="1">
    <citation type="submission" date="2016-10" db="EMBL/GenBank/DDBJ databases">
        <authorList>
            <person name="Benchimol M."/>
            <person name="Almeida L.G."/>
            <person name="Vasconcelos A.T."/>
            <person name="Perreira-Neves A."/>
            <person name="Rosa I.A."/>
            <person name="Tasca T."/>
            <person name="Bogo M.R."/>
            <person name="de Souza W."/>
        </authorList>
    </citation>
    <scope>NUCLEOTIDE SEQUENCE [LARGE SCALE GENOMIC DNA]</scope>
    <source>
        <strain evidence="15">K</strain>
    </source>
</reference>
<organism evidence="15 16">
    <name type="scientific">Tritrichomonas foetus</name>
    <dbReference type="NCBI Taxonomy" id="1144522"/>
    <lineage>
        <taxon>Eukaryota</taxon>
        <taxon>Metamonada</taxon>
        <taxon>Parabasalia</taxon>
        <taxon>Tritrichomonadida</taxon>
        <taxon>Tritrichomonadidae</taxon>
        <taxon>Tritrichomonas</taxon>
    </lineage>
</organism>
<comment type="caution">
    <text evidence="15">The sequence shown here is derived from an EMBL/GenBank/DDBJ whole genome shotgun (WGS) entry which is preliminary data.</text>
</comment>
<keyword evidence="14" id="KW-0732">Signal</keyword>
<protein>
    <submittedName>
        <fullName evidence="15">Uncharacterized protein</fullName>
    </submittedName>
</protein>
<keyword evidence="7" id="KW-0406">Ion transport</keyword>
<evidence type="ECO:0000256" key="10">
    <source>
        <dbReference type="ARBA" id="ARBA00023180"/>
    </source>
</evidence>
<dbReference type="PANTHER" id="PTHR12424:SF8">
    <property type="entry name" value="PROTEIN TWEETY"/>
    <property type="match status" value="1"/>
</dbReference>
<keyword evidence="9" id="KW-0869">Chloride channel</keyword>
<evidence type="ECO:0000256" key="2">
    <source>
        <dbReference type="ARBA" id="ARBA00009849"/>
    </source>
</evidence>
<dbReference type="GO" id="GO:0005886">
    <property type="term" value="C:plasma membrane"/>
    <property type="evidence" value="ECO:0007669"/>
    <property type="project" value="UniProtKB-SubCell"/>
</dbReference>
<keyword evidence="12" id="KW-0407">Ion channel</keyword>
<evidence type="ECO:0000256" key="12">
    <source>
        <dbReference type="ARBA" id="ARBA00023303"/>
    </source>
</evidence>
<dbReference type="InterPro" id="IPR006990">
    <property type="entry name" value="Tweety"/>
</dbReference>
<dbReference type="GeneID" id="94832610"/>
<comment type="subcellular location">
    <subcellularLocation>
        <location evidence="1">Cell membrane</location>
        <topology evidence="1">Multi-pass membrane protein</topology>
    </subcellularLocation>
</comment>
<keyword evidence="4" id="KW-1003">Cell membrane</keyword>
<dbReference type="GO" id="GO:0005229">
    <property type="term" value="F:intracellularly calcium-gated chloride channel activity"/>
    <property type="evidence" value="ECO:0007669"/>
    <property type="project" value="TreeGrafter"/>
</dbReference>
<feature type="transmembrane region" description="Helical" evidence="13">
    <location>
        <begin position="442"/>
        <end position="465"/>
    </location>
</feature>
<evidence type="ECO:0000256" key="9">
    <source>
        <dbReference type="ARBA" id="ARBA00023173"/>
    </source>
</evidence>
<dbReference type="GO" id="GO:0034707">
    <property type="term" value="C:chloride channel complex"/>
    <property type="evidence" value="ECO:0007669"/>
    <property type="project" value="UniProtKB-KW"/>
</dbReference>
<evidence type="ECO:0000256" key="7">
    <source>
        <dbReference type="ARBA" id="ARBA00023065"/>
    </source>
</evidence>
<evidence type="ECO:0000256" key="11">
    <source>
        <dbReference type="ARBA" id="ARBA00023214"/>
    </source>
</evidence>
<evidence type="ECO:0000256" key="13">
    <source>
        <dbReference type="SAM" id="Phobius"/>
    </source>
</evidence>
<dbReference type="VEuPathDB" id="TrichDB:TRFO_14592"/>
<evidence type="ECO:0000313" key="16">
    <source>
        <dbReference type="Proteomes" id="UP000179807"/>
    </source>
</evidence>
<dbReference type="Pfam" id="PF04906">
    <property type="entry name" value="Tweety"/>
    <property type="match status" value="1"/>
</dbReference>
<keyword evidence="16" id="KW-1185">Reference proteome</keyword>
<feature type="transmembrane region" description="Helical" evidence="13">
    <location>
        <begin position="134"/>
        <end position="154"/>
    </location>
</feature>
<dbReference type="GO" id="GO:0072320">
    <property type="term" value="F:volume-sensitive chloride channel activity"/>
    <property type="evidence" value="ECO:0007669"/>
    <property type="project" value="TreeGrafter"/>
</dbReference>
<keyword evidence="3" id="KW-0813">Transport</keyword>
<evidence type="ECO:0000256" key="4">
    <source>
        <dbReference type="ARBA" id="ARBA00022475"/>
    </source>
</evidence>